<evidence type="ECO:0000259" key="1">
    <source>
        <dbReference type="Pfam" id="PF14742"/>
    </source>
</evidence>
<evidence type="ECO:0000259" key="2">
    <source>
        <dbReference type="Pfam" id="PF22422"/>
    </source>
</evidence>
<evidence type="ECO:0000313" key="3">
    <source>
        <dbReference type="EMBL" id="AGA27177.1"/>
    </source>
</evidence>
<dbReference type="Pfam" id="PF14742">
    <property type="entry name" value="GDE_N_bis"/>
    <property type="match status" value="1"/>
</dbReference>
<dbReference type="Gene3D" id="1.50.10.10">
    <property type="match status" value="1"/>
</dbReference>
<dbReference type="EMBL" id="CP003364">
    <property type="protein sequence ID" value="AGA27177.1"/>
    <property type="molecule type" value="Genomic_DNA"/>
</dbReference>
<dbReference type="SUPFAM" id="SSF48208">
    <property type="entry name" value="Six-hairpin glycosidases"/>
    <property type="match status" value="1"/>
</dbReference>
<dbReference type="RefSeq" id="WP_015246327.1">
    <property type="nucleotide sequence ID" value="NC_019892.1"/>
</dbReference>
<feature type="domain" description="Putative glycogen debranching enzyme N-terminal" evidence="1">
    <location>
        <begin position="28"/>
        <end position="223"/>
    </location>
</feature>
<dbReference type="OrthoDB" id="9759959at2"/>
<dbReference type="InterPro" id="IPR032856">
    <property type="entry name" value="GDE_N_bis"/>
</dbReference>
<dbReference type="GO" id="GO:0005975">
    <property type="term" value="P:carbohydrate metabolic process"/>
    <property type="evidence" value="ECO:0007669"/>
    <property type="project" value="InterPro"/>
</dbReference>
<dbReference type="HOGENOM" id="CLU_019216_1_0_0"/>
<organism evidence="3 4">
    <name type="scientific">Singulisphaera acidiphila (strain ATCC BAA-1392 / DSM 18658 / VKM B-2454 / MOB10)</name>
    <dbReference type="NCBI Taxonomy" id="886293"/>
    <lineage>
        <taxon>Bacteria</taxon>
        <taxon>Pseudomonadati</taxon>
        <taxon>Planctomycetota</taxon>
        <taxon>Planctomycetia</taxon>
        <taxon>Isosphaerales</taxon>
        <taxon>Isosphaeraceae</taxon>
        <taxon>Singulisphaera</taxon>
    </lineage>
</organism>
<feature type="domain" description="Mannosylglycerate hydrolase MGH1-like glycoside hydrolase" evidence="2">
    <location>
        <begin position="310"/>
        <end position="611"/>
    </location>
</feature>
<name>L0DD52_SINAD</name>
<accession>L0DD52</accession>
<dbReference type="eggNOG" id="COG3408">
    <property type="taxonomic scope" value="Bacteria"/>
</dbReference>
<dbReference type="InterPro" id="IPR054491">
    <property type="entry name" value="MGH1-like_GH"/>
</dbReference>
<dbReference type="Proteomes" id="UP000010798">
    <property type="component" value="Chromosome"/>
</dbReference>
<sequence>MNKTLPLGGDPHHVLADSSVADDRTRVLKHGDTFAVFDHLGHLKPGGLGEEGLYHEGTRYLSLLILELDGQPPFFLGSTVRDQNDQLSVALTNPDRTRDGRVEIPLGTLHLAVRTLLWQGVCHWRLRVRNHGPAPVDTTIQLRFRADFADIFEVRGMKRTARGHDLSPEIAPESGRVVLGYVGLDEQKRRTVLRFSPAPAELVADRARFRLSIPPHEEVKVDLAVACQRGDVERAAPPGYEAAQEAAGAVLERFKAESCRVGAADGRFDAWLRRSESDLHMMTSDLPTGPYPYAGVPWFNTPFGRDGIITALQCLWLRPELARGVLAYLAATQAIDVIPAQDAEPGKILHETRNGEMATLGEMPFGRYYGSVDATPLFVLLAGAYYERTADRPFAEAMWPHVEAALAWIDRDGDRDGDGFVEYERRAGDGLIHQGWKDSDDALSHADGTLVTGPIALCEVQAYVYAARRAGAVLARALGKPDRAAALERQGEALRIRFEAAFWQDDLGTYALALDGTKRPCHVRASNAGHCLFGGIAAPDRAARVARGLMSPESFSGWGIRTLAATEVRFNPMAYHNGTVWPHDNALIAYGASRYGLKDLTVEVLAGLFAATTYLDLNRMPELFCGFGREPGEGPVLYPVACAPQAWAASSVFLLLQACLGLGVSGVERQVWFHQPRLPSFVPELRITNLSVAGATVDLLLVRHGDDVGVNVLRRVGDLAVVVAK</sequence>
<keyword evidence="4" id="KW-1185">Reference proteome</keyword>
<dbReference type="STRING" id="886293.Sinac_2888"/>
<evidence type="ECO:0000313" key="4">
    <source>
        <dbReference type="Proteomes" id="UP000010798"/>
    </source>
</evidence>
<dbReference type="Pfam" id="PF22422">
    <property type="entry name" value="MGH1-like_GH"/>
    <property type="match status" value="1"/>
</dbReference>
<dbReference type="InterPro" id="IPR012341">
    <property type="entry name" value="6hp_glycosidase-like_sf"/>
</dbReference>
<reference evidence="3 4" key="1">
    <citation type="submission" date="2012-02" db="EMBL/GenBank/DDBJ databases">
        <title>Complete sequence of chromosome of Singulisphaera acidiphila DSM 18658.</title>
        <authorList>
            <consortium name="US DOE Joint Genome Institute (JGI-PGF)"/>
            <person name="Lucas S."/>
            <person name="Copeland A."/>
            <person name="Lapidus A."/>
            <person name="Glavina del Rio T."/>
            <person name="Dalin E."/>
            <person name="Tice H."/>
            <person name="Bruce D."/>
            <person name="Goodwin L."/>
            <person name="Pitluck S."/>
            <person name="Peters L."/>
            <person name="Ovchinnikova G."/>
            <person name="Chertkov O."/>
            <person name="Kyrpides N."/>
            <person name="Mavromatis K."/>
            <person name="Ivanova N."/>
            <person name="Brettin T."/>
            <person name="Detter J.C."/>
            <person name="Han C."/>
            <person name="Larimer F."/>
            <person name="Land M."/>
            <person name="Hauser L."/>
            <person name="Markowitz V."/>
            <person name="Cheng J.-F."/>
            <person name="Hugenholtz P."/>
            <person name="Woyke T."/>
            <person name="Wu D."/>
            <person name="Tindall B."/>
            <person name="Pomrenke H."/>
            <person name="Brambilla E."/>
            <person name="Klenk H.-P."/>
            <person name="Eisen J.A."/>
        </authorList>
    </citation>
    <scope>NUCLEOTIDE SEQUENCE [LARGE SCALE GENOMIC DNA]</scope>
    <source>
        <strain evidence="4">ATCC BAA-1392 / DSM 18658 / VKM B-2454 / MOB10</strain>
    </source>
</reference>
<dbReference type="KEGG" id="saci:Sinac_2888"/>
<gene>
    <name evidence="3" type="ordered locus">Sinac_2888</name>
</gene>
<proteinExistence type="predicted"/>
<dbReference type="InterPro" id="IPR008928">
    <property type="entry name" value="6-hairpin_glycosidase_sf"/>
</dbReference>
<protein>
    <submittedName>
        <fullName evidence="3">Glycogen debranching enzyme</fullName>
    </submittedName>
</protein>
<dbReference type="AlphaFoldDB" id="L0DD52"/>